<evidence type="ECO:0000313" key="1">
    <source>
        <dbReference type="EMBL" id="ABT13873.1"/>
    </source>
</evidence>
<dbReference type="Pfam" id="PF19196">
    <property type="entry name" value="DUF5871"/>
    <property type="match status" value="1"/>
</dbReference>
<reference evidence="1 2" key="1">
    <citation type="journal article" date="2007" name="Virology">
        <title>Sequence and annotation of the 314-kb MT325 and the 321-kb FR483 viruses that infect Chlorella Pbi.</title>
        <authorList>
            <person name="Fitzgerald L.A."/>
            <person name="Graves M.V."/>
            <person name="Li X."/>
            <person name="Feldblyum T."/>
            <person name="Hartigan J."/>
            <person name="Van Etten J.L."/>
        </authorList>
    </citation>
    <scope>NUCLEOTIDE SEQUENCE [LARGE SCALE GENOMIC DNA]</scope>
    <source>
        <strain evidence="1 2">MT325</strain>
    </source>
</reference>
<dbReference type="InterPro" id="IPR043804">
    <property type="entry name" value="DUF5871"/>
</dbReference>
<organismHost>
    <name type="scientific">Paramecium bursaria</name>
    <dbReference type="NCBI Taxonomy" id="74790"/>
</organismHost>
<proteinExistence type="predicted"/>
<dbReference type="EMBL" id="DQ491001">
    <property type="protein sequence ID" value="ABT13873.1"/>
    <property type="molecule type" value="Genomic_DNA"/>
</dbReference>
<accession>A7IU49</accession>
<dbReference type="Gene3D" id="2.40.50.140">
    <property type="entry name" value="Nucleic acid-binding proteins"/>
    <property type="match status" value="1"/>
</dbReference>
<protein>
    <submittedName>
        <fullName evidence="1">Uncharacterized protein M319L</fullName>
    </submittedName>
</protein>
<dbReference type="Proteomes" id="UP000246715">
    <property type="component" value="Segment"/>
</dbReference>
<organism evidence="1 2">
    <name type="scientific">Paramecium bursaria Chlorella virus MT325</name>
    <name type="common">PBCV-MT325</name>
    <dbReference type="NCBI Taxonomy" id="346932"/>
    <lineage>
        <taxon>Viruses</taxon>
        <taxon>Varidnaviria</taxon>
        <taxon>Bamfordvirae</taxon>
        <taxon>Nucleocytoviricota</taxon>
        <taxon>Megaviricetes</taxon>
        <taxon>Algavirales</taxon>
        <taxon>Phycodnaviridae</taxon>
        <taxon>Chlorovirus</taxon>
        <taxon>Chlorovirus conductrix</taxon>
        <taxon>Paramecium bursaria Chlorella virus A1</taxon>
    </lineage>
</organism>
<sequence>MAIFTAKTFEPSNIKFAPVEKNKLGGKYVPLADVNGTKTRLTIQTPAMHLPFGISGYRERPDAEPTSYSADLSFRDMDTNENLATLFNKINELDTHLVDAAVENSVSWFGKKKSRELLEDTYRKLTKMDPSGKYAPVMKFKIPMLNGKPNVQIFDTDKKPISVEDVPKGAKVKVIAEVASIWFIGSGTSWGISFRAVQILIVSKPARLDAFAFVAEDGDEEEAPKELAIVSDEDEDNLKFL</sequence>
<dbReference type="InterPro" id="IPR012340">
    <property type="entry name" value="NA-bd_OB-fold"/>
</dbReference>
<gene>
    <name evidence="1" type="primary">M319L</name>
    <name evidence="1" type="ORF">MT325_M319L</name>
</gene>
<evidence type="ECO:0000313" key="2">
    <source>
        <dbReference type="Proteomes" id="UP000246715"/>
    </source>
</evidence>
<name>A7IU49_PBCVM</name>